<dbReference type="WBParaSite" id="RSKR_0000969200.1">
    <property type="protein sequence ID" value="RSKR_0000969200.1"/>
    <property type="gene ID" value="RSKR_0000969200"/>
</dbReference>
<protein>
    <submittedName>
        <fullName evidence="2">BTB domain-containing protein</fullName>
    </submittedName>
</protein>
<evidence type="ECO:0000313" key="2">
    <source>
        <dbReference type="WBParaSite" id="RSKR_0000969200.1"/>
    </source>
</evidence>
<reference evidence="2" key="1">
    <citation type="submission" date="2016-11" db="UniProtKB">
        <authorList>
            <consortium name="WormBaseParasite"/>
        </authorList>
    </citation>
    <scope>IDENTIFICATION</scope>
    <source>
        <strain evidence="2">KR3021</strain>
    </source>
</reference>
<dbReference type="Proteomes" id="UP000095286">
    <property type="component" value="Unplaced"/>
</dbReference>
<name>A0AC35UAS6_9BILA</name>
<sequence length="515" mass="59419">MDNNNYLKIVGDPELCDLELVFADQKVFKTSKYFLACKCDYFYDIIAKDKKIKSISYPQLEIDHFGVYHDWIHNRKTFKISGLASIVSLFNVFRVFKISDVEEQCMIYLTEEASPTHYIYLYEKSKFKELENLNEVIKNLIKDNLEKLVDLNGLDCIDLDLFDELIDAEAIRGMSQEKMFDVVGGWISYDLKGRKHLWSQFASKLDWSLISQNFANNIYREYPSVCENSEMVKFLFDQNCLRQNSFKNIGYNKYAFLGFKNNIYQFNLDNELFESVGEQKNELTRMCPNVINDNIYYLNKTTSNIYWLNLKSGRSDTIKTNDLKIVDTCISMDDKVVAVSTDPFNATVIQSLNLERNDWETMCGWTKNGTNNGYVVIGNCIYITPGTNAKVMYRYDMREKEIRELETIQNGTISPNVVKLDSDILFFGGVSNSYGVSKCYIYDTRANAYEIKSSVPESLTYSGTCLHNDKVYVFGGKNSGDMPTNGIYKYNVTKNSWSLSETKLPVSMSRVEVAI</sequence>
<evidence type="ECO:0000313" key="1">
    <source>
        <dbReference type="Proteomes" id="UP000095286"/>
    </source>
</evidence>
<proteinExistence type="predicted"/>
<accession>A0AC35UAS6</accession>
<organism evidence="1 2">
    <name type="scientific">Rhabditophanes sp. KR3021</name>
    <dbReference type="NCBI Taxonomy" id="114890"/>
    <lineage>
        <taxon>Eukaryota</taxon>
        <taxon>Metazoa</taxon>
        <taxon>Ecdysozoa</taxon>
        <taxon>Nematoda</taxon>
        <taxon>Chromadorea</taxon>
        <taxon>Rhabditida</taxon>
        <taxon>Tylenchina</taxon>
        <taxon>Panagrolaimomorpha</taxon>
        <taxon>Strongyloidoidea</taxon>
        <taxon>Alloionematidae</taxon>
        <taxon>Rhabditophanes</taxon>
    </lineage>
</organism>